<evidence type="ECO:0000256" key="1">
    <source>
        <dbReference type="SAM" id="SignalP"/>
    </source>
</evidence>
<dbReference type="InterPro" id="IPR035253">
    <property type="entry name" value="Lipoprotein_22_bac"/>
</dbReference>
<evidence type="ECO:0000313" key="2">
    <source>
        <dbReference type="EMBL" id="PFQ43330.1"/>
    </source>
</evidence>
<evidence type="ECO:0008006" key="4">
    <source>
        <dbReference type="Google" id="ProtNLM"/>
    </source>
</evidence>
<sequence length="237" mass="26849">MRKVIKLCMVGIVSISMLGACSFGKTEEPRNGAVLIGEEQQLKDIVNQHKSDIISNDLYQVKRAETNIKVKREDKEKIEKQQVLIIDQKTAEGVMKKGLLRETNNGVPTSGGPITSLPTIPKGKVLMFTNNENKEIKEIKVNDKKINVQYEDDISLGRCRNTAYEDIVLIVDATTFKDLPGTKTYMEVLHFNKSYGENKSFNGDDAEAKQAWNEWEKFTKDMKEQVNSFDTVSIIKK</sequence>
<dbReference type="Pfam" id="PF17294">
    <property type="entry name" value="Lipoprotein_22"/>
    <property type="match status" value="1"/>
</dbReference>
<dbReference type="Gene3D" id="2.40.40.60">
    <property type="match status" value="1"/>
</dbReference>
<protein>
    <recommendedName>
        <fullName evidence="4">Lipoprotein</fullName>
    </recommendedName>
</protein>
<dbReference type="PROSITE" id="PS51257">
    <property type="entry name" value="PROKAR_LIPOPROTEIN"/>
    <property type="match status" value="1"/>
</dbReference>
<reference evidence="2 3" key="1">
    <citation type="submission" date="2017-09" db="EMBL/GenBank/DDBJ databases">
        <title>Large-scale bioinformatics analysis of Bacillus genomes uncovers conserved roles of natural products in bacterial physiology.</title>
        <authorList>
            <consortium name="Agbiome Team Llc"/>
            <person name="Bleich R.M."/>
            <person name="Grubbs K.J."/>
            <person name="Santa Maria K.C."/>
            <person name="Allen S.E."/>
            <person name="Farag S."/>
            <person name="Shank E.A."/>
            <person name="Bowers A."/>
        </authorList>
    </citation>
    <scope>NUCLEOTIDE SEQUENCE [LARGE SCALE GENOMIC DNA]</scope>
    <source>
        <strain evidence="2 3">AFS070861</strain>
    </source>
</reference>
<feature type="signal peptide" evidence="1">
    <location>
        <begin position="1"/>
        <end position="19"/>
    </location>
</feature>
<evidence type="ECO:0000313" key="3">
    <source>
        <dbReference type="Proteomes" id="UP000224386"/>
    </source>
</evidence>
<accession>A0A2B2LM03</accession>
<dbReference type="RefSeq" id="WP_098614253.1">
    <property type="nucleotide sequence ID" value="NZ_NVAP01000045.1"/>
</dbReference>
<dbReference type="AlphaFoldDB" id="A0A2B2LM03"/>
<name>A0A2B2LM03_BACCE</name>
<dbReference type="Proteomes" id="UP000224386">
    <property type="component" value="Unassembled WGS sequence"/>
</dbReference>
<proteinExistence type="predicted"/>
<comment type="caution">
    <text evidence="2">The sequence shown here is derived from an EMBL/GenBank/DDBJ whole genome shotgun (WGS) entry which is preliminary data.</text>
</comment>
<gene>
    <name evidence="2" type="ORF">COK05_22025</name>
</gene>
<dbReference type="EMBL" id="NVAP01000045">
    <property type="protein sequence ID" value="PFQ43330.1"/>
    <property type="molecule type" value="Genomic_DNA"/>
</dbReference>
<organism evidence="2 3">
    <name type="scientific">Bacillus cereus</name>
    <dbReference type="NCBI Taxonomy" id="1396"/>
    <lineage>
        <taxon>Bacteria</taxon>
        <taxon>Bacillati</taxon>
        <taxon>Bacillota</taxon>
        <taxon>Bacilli</taxon>
        <taxon>Bacillales</taxon>
        <taxon>Bacillaceae</taxon>
        <taxon>Bacillus</taxon>
        <taxon>Bacillus cereus group</taxon>
    </lineage>
</organism>
<feature type="chain" id="PRO_5038479269" description="Lipoprotein" evidence="1">
    <location>
        <begin position="20"/>
        <end position="237"/>
    </location>
</feature>
<keyword evidence="1" id="KW-0732">Signal</keyword>